<evidence type="ECO:0000256" key="5">
    <source>
        <dbReference type="ARBA" id="ARBA00022989"/>
    </source>
</evidence>
<dbReference type="Pfam" id="PF00482">
    <property type="entry name" value="T2SSF"/>
    <property type="match status" value="2"/>
</dbReference>
<evidence type="ECO:0000256" key="2">
    <source>
        <dbReference type="ARBA" id="ARBA00005745"/>
    </source>
</evidence>
<feature type="transmembrane region" description="Helical" evidence="7">
    <location>
        <begin position="323"/>
        <end position="344"/>
    </location>
</feature>
<evidence type="ECO:0000313" key="10">
    <source>
        <dbReference type="Proteomes" id="UP000037854"/>
    </source>
</evidence>
<evidence type="ECO:0000313" key="9">
    <source>
        <dbReference type="EMBL" id="KPH71781.1"/>
    </source>
</evidence>
<dbReference type="InterPro" id="IPR018076">
    <property type="entry name" value="T2SS_GspF_dom"/>
</dbReference>
<dbReference type="InterPro" id="IPR042094">
    <property type="entry name" value="T2SS_GspF_sf"/>
</dbReference>
<dbReference type="Proteomes" id="UP000037854">
    <property type="component" value="Unassembled WGS sequence"/>
</dbReference>
<dbReference type="PRINTS" id="PR00812">
    <property type="entry name" value="BCTERIALGSPF"/>
</dbReference>
<evidence type="ECO:0000259" key="8">
    <source>
        <dbReference type="Pfam" id="PF00482"/>
    </source>
</evidence>
<dbReference type="Gene3D" id="1.20.81.30">
    <property type="entry name" value="Type II secretion system (T2SS), domain F"/>
    <property type="match status" value="2"/>
</dbReference>
<comment type="caution">
    <text evidence="9">The sequence shown here is derived from an EMBL/GenBank/DDBJ whole genome shotgun (WGS) entry which is preliminary data.</text>
</comment>
<dbReference type="EMBL" id="LGTK01000063">
    <property type="protein sequence ID" value="KPH71781.1"/>
    <property type="molecule type" value="Genomic_DNA"/>
</dbReference>
<evidence type="ECO:0000256" key="6">
    <source>
        <dbReference type="ARBA" id="ARBA00023136"/>
    </source>
</evidence>
<feature type="transmembrane region" description="Helical" evidence="7">
    <location>
        <begin position="167"/>
        <end position="189"/>
    </location>
</feature>
<keyword evidence="10" id="KW-1185">Reference proteome</keyword>
<organism evidence="9 10">
    <name type="scientific">Oceanobacillus caeni</name>
    <dbReference type="NCBI Taxonomy" id="405946"/>
    <lineage>
        <taxon>Bacteria</taxon>
        <taxon>Bacillati</taxon>
        <taxon>Bacillota</taxon>
        <taxon>Bacilli</taxon>
        <taxon>Bacillales</taxon>
        <taxon>Bacillaceae</taxon>
        <taxon>Oceanobacillus</taxon>
    </lineage>
</organism>
<dbReference type="PANTHER" id="PTHR30012">
    <property type="entry name" value="GENERAL SECRETION PATHWAY PROTEIN"/>
    <property type="match status" value="1"/>
</dbReference>
<comment type="similarity">
    <text evidence="2">Belongs to the GSP F family.</text>
</comment>
<protein>
    <submittedName>
        <fullName evidence="9">Chromosome partitioning protein ParA</fullName>
    </submittedName>
</protein>
<keyword evidence="3" id="KW-1003">Cell membrane</keyword>
<feature type="domain" description="Type II secretion system protein GspF" evidence="8">
    <location>
        <begin position="220"/>
        <end position="342"/>
    </location>
</feature>
<proteinExistence type="inferred from homology"/>
<sequence length="350" mass="41383">MDLSLKKLYLNYRLRPNNELQLRFLKRLSRLLKNGYPILTALEKIKWDSHLSTYATKIIDSLKNGETIDQAFENVHFHPTITSYLFFVRANNDLEGNLEKAIQMFQQRITHTKKFKQIIRYPLILIFIFSTLLFFIKESVLPTFVEIFDSNYHSNSSIHYTVTLIDFVTTFIIISILVFSFCFILWYFIQQKLSIQKQLKIYLKIPLYRYYLKIQTSYFFASHFSSLLKTGMSFKEILQHMANQPKLPIISYYSTLLTNELSQGIHLSFVLSQLHLLDKHLISIFQQDTDMEALEMDLSVYAELLMEDIEAKTLKILTWVQPIFLIIIGGLIIFIYISLMWPMFQLIKTV</sequence>
<feature type="transmembrane region" description="Helical" evidence="7">
    <location>
        <begin position="118"/>
        <end position="136"/>
    </location>
</feature>
<dbReference type="InterPro" id="IPR047692">
    <property type="entry name" value="T4P_ComGB"/>
</dbReference>
<evidence type="ECO:0000256" key="4">
    <source>
        <dbReference type="ARBA" id="ARBA00022692"/>
    </source>
</evidence>
<dbReference type="InterPro" id="IPR003004">
    <property type="entry name" value="GspF/PilC"/>
</dbReference>
<name>A0ABR5MGP4_9BACI</name>
<keyword evidence="4 7" id="KW-0812">Transmembrane</keyword>
<accession>A0ABR5MGP4</accession>
<reference evidence="9 10" key="1">
    <citation type="submission" date="2015-07" db="EMBL/GenBank/DDBJ databases">
        <title>High-quality draft genome sequence of Oceanobacillus caeni HM6, a bacillus isolated from a human feces.</title>
        <authorList>
            <person name="Kumar J."/>
            <person name="Verma M.K."/>
            <person name="Pandey R."/>
            <person name="Bhambi M."/>
            <person name="Chauhan N."/>
        </authorList>
    </citation>
    <scope>NUCLEOTIDE SEQUENCE [LARGE SCALE GENOMIC DNA]</scope>
    <source>
        <strain evidence="9 10">HM6</strain>
    </source>
</reference>
<dbReference type="RefSeq" id="WP_060669005.1">
    <property type="nucleotide sequence ID" value="NZ_JAHHXM010000003.1"/>
</dbReference>
<dbReference type="PANTHER" id="PTHR30012:SF0">
    <property type="entry name" value="TYPE II SECRETION SYSTEM PROTEIN F-RELATED"/>
    <property type="match status" value="1"/>
</dbReference>
<comment type="subcellular location">
    <subcellularLocation>
        <location evidence="1">Cell membrane</location>
        <topology evidence="1">Multi-pass membrane protein</topology>
    </subcellularLocation>
</comment>
<feature type="domain" description="Type II secretion system protein GspF" evidence="8">
    <location>
        <begin position="24"/>
        <end position="136"/>
    </location>
</feature>
<gene>
    <name evidence="9" type="ORF">AFL42_14275</name>
</gene>
<evidence type="ECO:0000256" key="3">
    <source>
        <dbReference type="ARBA" id="ARBA00022475"/>
    </source>
</evidence>
<keyword evidence="6 7" id="KW-0472">Membrane</keyword>
<dbReference type="NCBIfam" id="NF041012">
    <property type="entry name" value="T4P_ComGB"/>
    <property type="match status" value="1"/>
</dbReference>
<evidence type="ECO:0000256" key="7">
    <source>
        <dbReference type="SAM" id="Phobius"/>
    </source>
</evidence>
<keyword evidence="5 7" id="KW-1133">Transmembrane helix</keyword>
<evidence type="ECO:0000256" key="1">
    <source>
        <dbReference type="ARBA" id="ARBA00004651"/>
    </source>
</evidence>